<dbReference type="Proteomes" id="UP001062846">
    <property type="component" value="Chromosome 12"/>
</dbReference>
<evidence type="ECO:0000313" key="2">
    <source>
        <dbReference type="Proteomes" id="UP001062846"/>
    </source>
</evidence>
<gene>
    <name evidence="1" type="ORF">RHMOL_Rhmol12G0013600</name>
</gene>
<name>A0ACC0LD93_RHOML</name>
<dbReference type="EMBL" id="CM046399">
    <property type="protein sequence ID" value="KAI8526664.1"/>
    <property type="molecule type" value="Genomic_DNA"/>
</dbReference>
<reference evidence="1" key="1">
    <citation type="submission" date="2022-02" db="EMBL/GenBank/DDBJ databases">
        <title>Plant Genome Project.</title>
        <authorList>
            <person name="Zhang R.-G."/>
        </authorList>
    </citation>
    <scope>NUCLEOTIDE SEQUENCE</scope>
    <source>
        <strain evidence="1">AT1</strain>
    </source>
</reference>
<comment type="caution">
    <text evidence="1">The sequence shown here is derived from an EMBL/GenBank/DDBJ whole genome shotgun (WGS) entry which is preliminary data.</text>
</comment>
<organism evidence="1 2">
    <name type="scientific">Rhododendron molle</name>
    <name type="common">Chinese azalea</name>
    <name type="synonym">Azalea mollis</name>
    <dbReference type="NCBI Taxonomy" id="49168"/>
    <lineage>
        <taxon>Eukaryota</taxon>
        <taxon>Viridiplantae</taxon>
        <taxon>Streptophyta</taxon>
        <taxon>Embryophyta</taxon>
        <taxon>Tracheophyta</taxon>
        <taxon>Spermatophyta</taxon>
        <taxon>Magnoliopsida</taxon>
        <taxon>eudicotyledons</taxon>
        <taxon>Gunneridae</taxon>
        <taxon>Pentapetalae</taxon>
        <taxon>asterids</taxon>
        <taxon>Ericales</taxon>
        <taxon>Ericaceae</taxon>
        <taxon>Ericoideae</taxon>
        <taxon>Rhodoreae</taxon>
        <taxon>Rhododendron</taxon>
    </lineage>
</organism>
<accession>A0ACC0LD93</accession>
<keyword evidence="2" id="KW-1185">Reference proteome</keyword>
<protein>
    <submittedName>
        <fullName evidence="1">Uncharacterized protein</fullName>
    </submittedName>
</protein>
<sequence>MIDCEDTNHAKLPLKEENLPRKRKLRRIHLAMILWTIKKLTNDSIFEGKYPRWDEEMDSIKLKGLRASVTEVAGAGTVSSGMDGFCSFGKWGICTGEIW</sequence>
<proteinExistence type="predicted"/>
<evidence type="ECO:0000313" key="1">
    <source>
        <dbReference type="EMBL" id="KAI8526664.1"/>
    </source>
</evidence>